<protein>
    <submittedName>
        <fullName evidence="2">Uncharacterized protein</fullName>
    </submittedName>
</protein>
<evidence type="ECO:0000256" key="1">
    <source>
        <dbReference type="SAM" id="MobiDB-lite"/>
    </source>
</evidence>
<sequence>MTRKTAIPFAPFEGSQLDDPARPPTPRNLVTLSQEAEAQGRPSTATTARPGTGTRPSTGTTLPPLASVVPSSIASFPPPSLTRPGSNAGRSGRPISSAGLGGILNGHGSPLPPIGTAASSSGFPSLQALSGPGSASGLRLPPPNPNGFGYRPGSRSGSSHGLDSYAYRPGTAPALGPAGTSHYYVGSGSSMGAGWDDDRSFGESPFSFNAPPLSSSGSRKRGISEVDEGDGEHGTSESRPQSRRLTVMELCEPEDSASGRPQSSSGSGGILFTPVRERDVYTAGSRPGTSGTGFIVRGAAGLALGDRDSTSSSGSAAKGFELLTRAAHAAGGTATKVKREGSGPTAFYRANSTSSASSAKSTSPGPATTPSPLSVHAVRPTTSGSFRSSSSPRSPTEPVGREYGYGSHESQHRYPRYGYGSYGSGPGEYGYRGALPTSVASPGSDISAGSPATAGARSPLSPGSASPPSAVSSASVHTWR</sequence>
<dbReference type="EMBL" id="JAACJN010000017">
    <property type="protein sequence ID" value="KAF5390132.1"/>
    <property type="molecule type" value="Genomic_DNA"/>
</dbReference>
<feature type="region of interest" description="Disordered" evidence="1">
    <location>
        <begin position="329"/>
        <end position="480"/>
    </location>
</feature>
<accession>A0A8H5HV53</accession>
<gene>
    <name evidence="2" type="ORF">D9757_003781</name>
</gene>
<feature type="compositionally biased region" description="Low complexity" evidence="1">
    <location>
        <begin position="41"/>
        <end position="65"/>
    </location>
</feature>
<evidence type="ECO:0000313" key="3">
    <source>
        <dbReference type="Proteomes" id="UP000518752"/>
    </source>
</evidence>
<dbReference type="Proteomes" id="UP000518752">
    <property type="component" value="Unassembled WGS sequence"/>
</dbReference>
<comment type="caution">
    <text evidence="2">The sequence shown here is derived from an EMBL/GenBank/DDBJ whole genome shotgun (WGS) entry which is preliminary data.</text>
</comment>
<feature type="compositionally biased region" description="Low complexity" evidence="1">
    <location>
        <begin position="350"/>
        <end position="396"/>
    </location>
</feature>
<reference evidence="2 3" key="1">
    <citation type="journal article" date="2020" name="ISME J.">
        <title>Uncovering the hidden diversity of litter-decomposition mechanisms in mushroom-forming fungi.</title>
        <authorList>
            <person name="Floudas D."/>
            <person name="Bentzer J."/>
            <person name="Ahren D."/>
            <person name="Johansson T."/>
            <person name="Persson P."/>
            <person name="Tunlid A."/>
        </authorList>
    </citation>
    <scope>NUCLEOTIDE SEQUENCE [LARGE SCALE GENOMIC DNA]</scope>
    <source>
        <strain evidence="2 3">CBS 406.79</strain>
    </source>
</reference>
<keyword evidence="3" id="KW-1185">Reference proteome</keyword>
<feature type="compositionally biased region" description="Low complexity" evidence="1">
    <location>
        <begin position="256"/>
        <end position="265"/>
    </location>
</feature>
<feature type="compositionally biased region" description="Low complexity" evidence="1">
    <location>
        <begin position="454"/>
        <end position="480"/>
    </location>
</feature>
<name>A0A8H5HV53_9AGAR</name>
<feature type="compositionally biased region" description="Polar residues" evidence="1">
    <location>
        <begin position="117"/>
        <end position="128"/>
    </location>
</feature>
<proteinExistence type="predicted"/>
<feature type="region of interest" description="Disordered" evidence="1">
    <location>
        <begin position="1"/>
        <end position="274"/>
    </location>
</feature>
<dbReference type="OrthoDB" id="10018191at2759"/>
<evidence type="ECO:0000313" key="2">
    <source>
        <dbReference type="EMBL" id="KAF5390132.1"/>
    </source>
</evidence>
<dbReference type="AlphaFoldDB" id="A0A8H5HV53"/>
<organism evidence="2 3">
    <name type="scientific">Collybiopsis confluens</name>
    <dbReference type="NCBI Taxonomy" id="2823264"/>
    <lineage>
        <taxon>Eukaryota</taxon>
        <taxon>Fungi</taxon>
        <taxon>Dikarya</taxon>
        <taxon>Basidiomycota</taxon>
        <taxon>Agaricomycotina</taxon>
        <taxon>Agaricomycetes</taxon>
        <taxon>Agaricomycetidae</taxon>
        <taxon>Agaricales</taxon>
        <taxon>Marasmiineae</taxon>
        <taxon>Omphalotaceae</taxon>
        <taxon>Collybiopsis</taxon>
    </lineage>
</organism>
<feature type="compositionally biased region" description="Gly residues" evidence="1">
    <location>
        <begin position="420"/>
        <end position="430"/>
    </location>
</feature>